<dbReference type="Proteomes" id="UP001432027">
    <property type="component" value="Unassembled WGS sequence"/>
</dbReference>
<evidence type="ECO:0000313" key="8">
    <source>
        <dbReference type="Proteomes" id="UP001432027"/>
    </source>
</evidence>
<keyword evidence="5 6" id="KW-0472">Membrane</keyword>
<dbReference type="PANTHER" id="PTHR22945">
    <property type="entry name" value="SERPENTINE RECEPTOR, CLASS D DELTA"/>
    <property type="match status" value="1"/>
</dbReference>
<dbReference type="Pfam" id="PF10317">
    <property type="entry name" value="7TM_GPCR_Srd"/>
    <property type="match status" value="1"/>
</dbReference>
<feature type="transmembrane region" description="Helical" evidence="6">
    <location>
        <begin position="94"/>
        <end position="112"/>
    </location>
</feature>
<protein>
    <recommendedName>
        <fullName evidence="9">G protein-coupled receptor</fullName>
    </recommendedName>
</protein>
<dbReference type="InterPro" id="IPR050920">
    <property type="entry name" value="Nematode_rcpt-like_delta"/>
</dbReference>
<comment type="similarity">
    <text evidence="2">Belongs to the nematode receptor-like protein srd family.</text>
</comment>
<sequence length="206" mass="23327">RAMNTIMNVIDAVIGTIGIPANFLLLVAILFSKDANLKAYSLILLNSALTDLMEVIVELLSISRMMADFPYLVYIFEGFCTHLSASVCQRSMQIELHLIFHSIPLIAVSFWYRNTALSGRLPSFVHVQSVIFAILLPTVFSTYIFTWTNDSERVLPRLYPGINLTQVVHGKHNLSIRYTSFNAIWGVFALSAAYGFIFYYRHQVHA</sequence>
<dbReference type="PANTHER" id="PTHR22945:SF40">
    <property type="entry name" value="SERPENTINE RECEPTOR, CLASS D (DELTA)-RELATED"/>
    <property type="match status" value="1"/>
</dbReference>
<dbReference type="EMBL" id="BTSX01000005">
    <property type="protein sequence ID" value="GMS97997.1"/>
    <property type="molecule type" value="Genomic_DNA"/>
</dbReference>
<evidence type="ECO:0000256" key="6">
    <source>
        <dbReference type="SAM" id="Phobius"/>
    </source>
</evidence>
<name>A0AAV5TV03_9BILA</name>
<dbReference type="GO" id="GO:0016020">
    <property type="term" value="C:membrane"/>
    <property type="evidence" value="ECO:0007669"/>
    <property type="project" value="UniProtKB-SubCell"/>
</dbReference>
<evidence type="ECO:0000256" key="3">
    <source>
        <dbReference type="ARBA" id="ARBA00022692"/>
    </source>
</evidence>
<evidence type="ECO:0000256" key="4">
    <source>
        <dbReference type="ARBA" id="ARBA00022989"/>
    </source>
</evidence>
<proteinExistence type="inferred from homology"/>
<keyword evidence="8" id="KW-1185">Reference proteome</keyword>
<evidence type="ECO:0000256" key="2">
    <source>
        <dbReference type="ARBA" id="ARBA00009166"/>
    </source>
</evidence>
<evidence type="ECO:0000256" key="1">
    <source>
        <dbReference type="ARBA" id="ARBA00004141"/>
    </source>
</evidence>
<evidence type="ECO:0000256" key="5">
    <source>
        <dbReference type="ARBA" id="ARBA00023136"/>
    </source>
</evidence>
<dbReference type="AlphaFoldDB" id="A0AAV5TV03"/>
<feature type="non-terminal residue" evidence="7">
    <location>
        <position position="1"/>
    </location>
</feature>
<accession>A0AAV5TV03</accession>
<gene>
    <name evidence="7" type="ORF">PENTCL1PPCAC_20172</name>
</gene>
<feature type="transmembrane region" description="Helical" evidence="6">
    <location>
        <begin position="12"/>
        <end position="31"/>
    </location>
</feature>
<evidence type="ECO:0000313" key="7">
    <source>
        <dbReference type="EMBL" id="GMS97997.1"/>
    </source>
</evidence>
<dbReference type="InterPro" id="IPR019421">
    <property type="entry name" value="7TM_GPCR_serpentine_rcpt_Srd"/>
</dbReference>
<evidence type="ECO:0008006" key="9">
    <source>
        <dbReference type="Google" id="ProtNLM"/>
    </source>
</evidence>
<comment type="subcellular location">
    <subcellularLocation>
        <location evidence="1">Membrane</location>
        <topology evidence="1">Multi-pass membrane protein</topology>
    </subcellularLocation>
</comment>
<keyword evidence="4 6" id="KW-1133">Transmembrane helix</keyword>
<organism evidence="7 8">
    <name type="scientific">Pristionchus entomophagus</name>
    <dbReference type="NCBI Taxonomy" id="358040"/>
    <lineage>
        <taxon>Eukaryota</taxon>
        <taxon>Metazoa</taxon>
        <taxon>Ecdysozoa</taxon>
        <taxon>Nematoda</taxon>
        <taxon>Chromadorea</taxon>
        <taxon>Rhabditida</taxon>
        <taxon>Rhabditina</taxon>
        <taxon>Diplogasteromorpha</taxon>
        <taxon>Diplogasteroidea</taxon>
        <taxon>Neodiplogasteridae</taxon>
        <taxon>Pristionchus</taxon>
    </lineage>
</organism>
<feature type="transmembrane region" description="Helical" evidence="6">
    <location>
        <begin position="183"/>
        <end position="200"/>
    </location>
</feature>
<keyword evidence="3 6" id="KW-0812">Transmembrane</keyword>
<comment type="caution">
    <text evidence="7">The sequence shown here is derived from an EMBL/GenBank/DDBJ whole genome shotgun (WGS) entry which is preliminary data.</text>
</comment>
<feature type="transmembrane region" description="Helical" evidence="6">
    <location>
        <begin position="124"/>
        <end position="145"/>
    </location>
</feature>
<reference evidence="7" key="1">
    <citation type="submission" date="2023-10" db="EMBL/GenBank/DDBJ databases">
        <title>Genome assembly of Pristionchus species.</title>
        <authorList>
            <person name="Yoshida K."/>
            <person name="Sommer R.J."/>
        </authorList>
    </citation>
    <scope>NUCLEOTIDE SEQUENCE</scope>
    <source>
        <strain evidence="7">RS0144</strain>
    </source>
</reference>